<dbReference type="PANTHER" id="PTHR36154">
    <property type="entry name" value="DNA-BINDING TRANSCRIPTIONAL ACTIVATOR ALPA"/>
    <property type="match status" value="1"/>
</dbReference>
<reference evidence="1" key="1">
    <citation type="submission" date="2022-02" db="EMBL/GenBank/DDBJ databases">
        <title>Acinetobacter A3.8 sp. nov., isolated from Sediment (Zhairuo Island).</title>
        <authorList>
            <person name="Zheng K."/>
        </authorList>
    </citation>
    <scope>NUCLEOTIDE SEQUENCE</scope>
    <source>
        <strain evidence="1">A3.8</strain>
    </source>
</reference>
<evidence type="ECO:0000313" key="1">
    <source>
        <dbReference type="EMBL" id="MCJ8145954.1"/>
    </source>
</evidence>
<dbReference type="AlphaFoldDB" id="A0A9X1WVH5"/>
<dbReference type="Gene3D" id="1.10.238.160">
    <property type="match status" value="1"/>
</dbReference>
<evidence type="ECO:0000313" key="2">
    <source>
        <dbReference type="Proteomes" id="UP001139701"/>
    </source>
</evidence>
<dbReference type="RefSeq" id="WP_241570656.1">
    <property type="nucleotide sequence ID" value="NZ_JAKUML010000004.1"/>
</dbReference>
<dbReference type="InterPro" id="IPR010260">
    <property type="entry name" value="AlpA"/>
</dbReference>
<keyword evidence="2" id="KW-1185">Reference proteome</keyword>
<dbReference type="PANTHER" id="PTHR36154:SF1">
    <property type="entry name" value="DNA-BINDING TRANSCRIPTIONAL ACTIVATOR ALPA"/>
    <property type="match status" value="1"/>
</dbReference>
<name>A0A9X1WVH5_9GAMM</name>
<sequence length="75" mass="8727">MQSNTYLRPTIVRLKGVTACTGLSRSVIYEKLNERSHRFDPTFPKPVKLSASAVGWFEHEIIEWLELKSQQRFTC</sequence>
<accession>A0A9X1WVH5</accession>
<gene>
    <name evidence="1" type="ORF">MKI79_03355</name>
</gene>
<organism evidence="1 2">
    <name type="scientific">Acinetobacter sedimenti</name>
    <dbReference type="NCBI Taxonomy" id="2919922"/>
    <lineage>
        <taxon>Bacteria</taxon>
        <taxon>Pseudomonadati</taxon>
        <taxon>Pseudomonadota</taxon>
        <taxon>Gammaproteobacteria</taxon>
        <taxon>Moraxellales</taxon>
        <taxon>Moraxellaceae</taxon>
        <taxon>Acinetobacter</taxon>
    </lineage>
</organism>
<dbReference type="EMBL" id="JAKUML010000004">
    <property type="protein sequence ID" value="MCJ8145954.1"/>
    <property type="molecule type" value="Genomic_DNA"/>
</dbReference>
<dbReference type="InterPro" id="IPR052931">
    <property type="entry name" value="Prophage_regulatory_activator"/>
</dbReference>
<proteinExistence type="predicted"/>
<dbReference type="Pfam" id="PF05930">
    <property type="entry name" value="Phage_AlpA"/>
    <property type="match status" value="1"/>
</dbReference>
<dbReference type="Proteomes" id="UP001139701">
    <property type="component" value="Unassembled WGS sequence"/>
</dbReference>
<protein>
    <submittedName>
        <fullName evidence="1">AlpA family phage regulatory protein</fullName>
    </submittedName>
</protein>
<comment type="caution">
    <text evidence="1">The sequence shown here is derived from an EMBL/GenBank/DDBJ whole genome shotgun (WGS) entry which is preliminary data.</text>
</comment>